<feature type="region of interest" description="Disordered" evidence="5">
    <location>
        <begin position="1"/>
        <end position="57"/>
    </location>
</feature>
<protein>
    <submittedName>
        <fullName evidence="7">Metalloprotease</fullName>
    </submittedName>
</protein>
<dbReference type="EMBL" id="NKYE01000001">
    <property type="protein sequence ID" value="OZM75182.1"/>
    <property type="molecule type" value="Genomic_DNA"/>
</dbReference>
<keyword evidence="4 6" id="KW-0472">Membrane</keyword>
<evidence type="ECO:0000313" key="7">
    <source>
        <dbReference type="EMBL" id="OZM75182.1"/>
    </source>
</evidence>
<dbReference type="PANTHER" id="PTHR30168">
    <property type="entry name" value="PUTATIVE MEMBRANE PROTEIN YPFJ"/>
    <property type="match status" value="1"/>
</dbReference>
<dbReference type="GO" id="GO:0006508">
    <property type="term" value="P:proteolysis"/>
    <property type="evidence" value="ECO:0007669"/>
    <property type="project" value="UniProtKB-KW"/>
</dbReference>
<dbReference type="InParanoid" id="A0A263D9H8"/>
<proteinExistence type="predicted"/>
<dbReference type="RefSeq" id="WP_094860959.1">
    <property type="nucleotide sequence ID" value="NZ_NKYE01000001.1"/>
</dbReference>
<accession>A0A263D9H8</accession>
<evidence type="ECO:0000256" key="2">
    <source>
        <dbReference type="ARBA" id="ARBA00022692"/>
    </source>
</evidence>
<keyword evidence="7" id="KW-0645">Protease</keyword>
<name>A0A263D9H8_9PSEU</name>
<evidence type="ECO:0000313" key="8">
    <source>
        <dbReference type="Proteomes" id="UP000242444"/>
    </source>
</evidence>
<feature type="compositionally biased region" description="Pro residues" evidence="5">
    <location>
        <begin position="28"/>
        <end position="47"/>
    </location>
</feature>
<comment type="subcellular location">
    <subcellularLocation>
        <location evidence="1">Membrane</location>
        <topology evidence="1">Single-pass membrane protein</topology>
    </subcellularLocation>
</comment>
<keyword evidence="7" id="KW-0378">Hydrolase</keyword>
<dbReference type="InterPro" id="IPR007343">
    <property type="entry name" value="Uncharacterised_pept_Zn_put"/>
</dbReference>
<evidence type="ECO:0000256" key="1">
    <source>
        <dbReference type="ARBA" id="ARBA00004167"/>
    </source>
</evidence>
<dbReference type="AlphaFoldDB" id="A0A263D9H8"/>
<sequence>MTQPPQDPWQHGHRQAPGPGGPYQRQHPPQPHPHQPHPHQFPPPQAYPPQAQWAPPKKSNGPLIAACVSAVALLVVGVIVVVSLTGGESEVADAGYRAGPGATAAPGTSETTSERPPPGSRTPSSTPSRERSSTANAPRSQQKVLKLADHPILADAEAGLQNLACSLPAWRSDQGSAEAFFTAAGTCLDAAWGPFLEAYDLPFSPPALHFPTGSNFQTDCGTIEVGIATAAYYCENNLYVPFAGLQTEQYGNNPGVYLSLFAHEYGHHVQEVAGLMDAAWEAIYQVGQDTEAGMEMARRKELQAQCFSGMFLGAHVDRGGTIDRDMYNKAWDDQETRGDNTSGSRDHGTNAHYAQWWRAGAKDNRIVDCNTFAAPAAEVA</sequence>
<reference evidence="7 8" key="1">
    <citation type="submission" date="2017-07" db="EMBL/GenBank/DDBJ databases">
        <title>Amycolatopsis antarcticus sp. nov., isolated from the surface of an Antarcticus brown macroalga.</title>
        <authorList>
            <person name="Wang J."/>
            <person name="Leiva S."/>
            <person name="Huang J."/>
            <person name="Huang Y."/>
        </authorList>
    </citation>
    <scope>NUCLEOTIDE SEQUENCE [LARGE SCALE GENOMIC DNA]</scope>
    <source>
        <strain evidence="7 8">AU-G6</strain>
    </source>
</reference>
<organism evidence="7 8">
    <name type="scientific">Amycolatopsis antarctica</name>
    <dbReference type="NCBI Taxonomy" id="1854586"/>
    <lineage>
        <taxon>Bacteria</taxon>
        <taxon>Bacillati</taxon>
        <taxon>Actinomycetota</taxon>
        <taxon>Actinomycetes</taxon>
        <taxon>Pseudonocardiales</taxon>
        <taxon>Pseudonocardiaceae</taxon>
        <taxon>Amycolatopsis</taxon>
    </lineage>
</organism>
<keyword evidence="2 6" id="KW-0812">Transmembrane</keyword>
<evidence type="ECO:0000256" key="4">
    <source>
        <dbReference type="ARBA" id="ARBA00023136"/>
    </source>
</evidence>
<feature type="transmembrane region" description="Helical" evidence="6">
    <location>
        <begin position="63"/>
        <end position="84"/>
    </location>
</feature>
<keyword evidence="7" id="KW-0482">Metalloprotease</keyword>
<feature type="region of interest" description="Disordered" evidence="5">
    <location>
        <begin position="92"/>
        <end position="142"/>
    </location>
</feature>
<dbReference type="PANTHER" id="PTHR30168:SF0">
    <property type="entry name" value="INNER MEMBRANE PROTEIN"/>
    <property type="match status" value="1"/>
</dbReference>
<dbReference type="Proteomes" id="UP000242444">
    <property type="component" value="Unassembled WGS sequence"/>
</dbReference>
<evidence type="ECO:0000256" key="6">
    <source>
        <dbReference type="SAM" id="Phobius"/>
    </source>
</evidence>
<comment type="caution">
    <text evidence="7">The sequence shown here is derived from an EMBL/GenBank/DDBJ whole genome shotgun (WGS) entry which is preliminary data.</text>
</comment>
<dbReference type="GO" id="GO:0016020">
    <property type="term" value="C:membrane"/>
    <property type="evidence" value="ECO:0007669"/>
    <property type="project" value="UniProtKB-SubCell"/>
</dbReference>
<gene>
    <name evidence="7" type="ORF">CFN78_03210</name>
</gene>
<keyword evidence="3 6" id="KW-1133">Transmembrane helix</keyword>
<keyword evidence="8" id="KW-1185">Reference proteome</keyword>
<evidence type="ECO:0000256" key="5">
    <source>
        <dbReference type="SAM" id="MobiDB-lite"/>
    </source>
</evidence>
<feature type="compositionally biased region" description="Low complexity" evidence="5">
    <location>
        <begin position="99"/>
        <end position="111"/>
    </location>
</feature>
<dbReference type="Pfam" id="PF04228">
    <property type="entry name" value="Zn_peptidase"/>
    <property type="match status" value="1"/>
</dbReference>
<dbReference type="OrthoDB" id="7950418at2"/>
<evidence type="ECO:0000256" key="3">
    <source>
        <dbReference type="ARBA" id="ARBA00022989"/>
    </source>
</evidence>
<dbReference type="GO" id="GO:0008237">
    <property type="term" value="F:metallopeptidase activity"/>
    <property type="evidence" value="ECO:0007669"/>
    <property type="project" value="UniProtKB-KW"/>
</dbReference>